<evidence type="ECO:0000313" key="1">
    <source>
        <dbReference type="EMBL" id="ACG26950.1"/>
    </source>
</evidence>
<organism evidence="1">
    <name type="scientific">Zea mays</name>
    <name type="common">Maize</name>
    <dbReference type="NCBI Taxonomy" id="4577"/>
    <lineage>
        <taxon>Eukaryota</taxon>
        <taxon>Viridiplantae</taxon>
        <taxon>Streptophyta</taxon>
        <taxon>Embryophyta</taxon>
        <taxon>Tracheophyta</taxon>
        <taxon>Spermatophyta</taxon>
        <taxon>Magnoliopsida</taxon>
        <taxon>Liliopsida</taxon>
        <taxon>Poales</taxon>
        <taxon>Poaceae</taxon>
        <taxon>PACMAD clade</taxon>
        <taxon>Panicoideae</taxon>
        <taxon>Andropogonodae</taxon>
        <taxon>Andropogoneae</taxon>
        <taxon>Tripsacinae</taxon>
        <taxon>Zea</taxon>
    </lineage>
</organism>
<dbReference type="EMBL" id="EU954832">
    <property type="protein sequence ID" value="ACG26950.1"/>
    <property type="molecule type" value="mRNA"/>
</dbReference>
<reference evidence="1" key="1">
    <citation type="journal article" date="2009" name="Plant Mol. Biol.">
        <title>Insights into corn genes derived from large-scale cDNA sequencing.</title>
        <authorList>
            <person name="Alexandrov N.N."/>
            <person name="Brover V.V."/>
            <person name="Freidin S."/>
            <person name="Troukhan M.E."/>
            <person name="Tatarinova T.V."/>
            <person name="Zhang H."/>
            <person name="Swaller T.J."/>
            <person name="Lu Y.P."/>
            <person name="Bouck J."/>
            <person name="Flavell R.B."/>
            <person name="Feldmann K.A."/>
        </authorList>
    </citation>
    <scope>NUCLEOTIDE SEQUENCE</scope>
</reference>
<proteinExistence type="evidence at transcript level"/>
<accession>B6SQ17</accession>
<dbReference type="AlphaFoldDB" id="B6SQ17"/>
<sequence>MRARKYKDTQPSAIYLFKEMHCSKKRFSETIQKAIDDMVATVATPDEDGQFVMSSAQFVSHVLPSSS</sequence>
<protein>
    <submittedName>
        <fullName evidence="1">Uncharacterized protein</fullName>
    </submittedName>
</protein>
<name>B6SQ17_MAIZE</name>